<dbReference type="PANTHER" id="PTHR21700">
    <property type="entry name" value="TRANSTHYRETIN-LIKE FAMILY PROTEIN-RELATED"/>
    <property type="match status" value="1"/>
</dbReference>
<dbReference type="GO" id="GO:0009986">
    <property type="term" value="C:cell surface"/>
    <property type="evidence" value="ECO:0007669"/>
    <property type="project" value="InterPro"/>
</dbReference>
<dbReference type="EMBL" id="UZAM01011667">
    <property type="protein sequence ID" value="VDP17527.1"/>
    <property type="molecule type" value="Genomic_DNA"/>
</dbReference>
<evidence type="ECO:0000256" key="2">
    <source>
        <dbReference type="SAM" id="SignalP"/>
    </source>
</evidence>
<accession>A0A183IY07</accession>
<evidence type="ECO:0000313" key="3">
    <source>
        <dbReference type="EMBL" id="VDP17527.1"/>
    </source>
</evidence>
<dbReference type="Pfam" id="PF01060">
    <property type="entry name" value="TTR-52"/>
    <property type="match status" value="1"/>
</dbReference>
<dbReference type="OrthoDB" id="5781504at2759"/>
<reference evidence="5" key="1">
    <citation type="submission" date="2016-06" db="UniProtKB">
        <authorList>
            <consortium name="WormBaseParasite"/>
        </authorList>
    </citation>
    <scope>IDENTIFICATION</scope>
</reference>
<reference evidence="3 4" key="2">
    <citation type="submission" date="2018-11" db="EMBL/GenBank/DDBJ databases">
        <authorList>
            <consortium name="Pathogen Informatics"/>
        </authorList>
    </citation>
    <scope>NUCLEOTIDE SEQUENCE [LARGE SCALE GENOMIC DNA]</scope>
</reference>
<organism evidence="5">
    <name type="scientific">Soboliphyme baturini</name>
    <dbReference type="NCBI Taxonomy" id="241478"/>
    <lineage>
        <taxon>Eukaryota</taxon>
        <taxon>Metazoa</taxon>
        <taxon>Ecdysozoa</taxon>
        <taxon>Nematoda</taxon>
        <taxon>Enoplea</taxon>
        <taxon>Dorylaimia</taxon>
        <taxon>Dioctophymatida</taxon>
        <taxon>Dioctophymatoidea</taxon>
        <taxon>Soboliphymatidae</taxon>
        <taxon>Soboliphyme</taxon>
    </lineage>
</organism>
<feature type="signal peptide" evidence="2">
    <location>
        <begin position="1"/>
        <end position="25"/>
    </location>
</feature>
<dbReference type="InterPro" id="IPR038479">
    <property type="entry name" value="Transthyretin-like_sf"/>
</dbReference>
<feature type="chain" id="PRO_5043140349" evidence="2">
    <location>
        <begin position="26"/>
        <end position="133"/>
    </location>
</feature>
<name>A0A183IY07_9BILA</name>
<proteinExistence type="inferred from homology"/>
<keyword evidence="2" id="KW-0732">Signal</keyword>
<dbReference type="PANTHER" id="PTHR21700:SF46">
    <property type="entry name" value="TRANSTHYRETIN-LIKE PROTEIN 52"/>
    <property type="match status" value="1"/>
</dbReference>
<dbReference type="Gene3D" id="2.60.40.3330">
    <property type="match status" value="1"/>
</dbReference>
<dbReference type="AlphaFoldDB" id="A0A183IY07"/>
<evidence type="ECO:0000256" key="1">
    <source>
        <dbReference type="ARBA" id="ARBA00010112"/>
    </source>
</evidence>
<dbReference type="InterPro" id="IPR001534">
    <property type="entry name" value="Transthyretin-like"/>
</dbReference>
<comment type="similarity">
    <text evidence="1">Belongs to the nematode transthyretin-like family.</text>
</comment>
<evidence type="ECO:0000313" key="5">
    <source>
        <dbReference type="WBParaSite" id="SBAD_0000881601-mRNA-1"/>
    </source>
</evidence>
<keyword evidence="4" id="KW-1185">Reference proteome</keyword>
<dbReference type="WBParaSite" id="SBAD_0000881601-mRNA-1">
    <property type="protein sequence ID" value="SBAD_0000881601-mRNA-1"/>
    <property type="gene ID" value="SBAD_0000881601"/>
</dbReference>
<sequence>MFDRQGGKLLLLFATRWLALQSALGNRECTALSGILVCHRNRSAAANVKLFLWDKDEGEFGYGFATDDQMMATNVTDANGSFTLIGCGYDKEAYPDADRNQPDPYIEIRHTCNGPTLQKTAWNLPKIFTPGSL</sequence>
<protein>
    <submittedName>
        <fullName evidence="5">Transthyretin-like family protein</fullName>
    </submittedName>
</protein>
<evidence type="ECO:0000313" key="4">
    <source>
        <dbReference type="Proteomes" id="UP000270296"/>
    </source>
</evidence>
<dbReference type="Proteomes" id="UP000270296">
    <property type="component" value="Unassembled WGS sequence"/>
</dbReference>
<gene>
    <name evidence="3" type="ORF">SBAD_LOCUS8505</name>
</gene>